<feature type="region of interest" description="Disordered" evidence="1">
    <location>
        <begin position="204"/>
        <end position="225"/>
    </location>
</feature>
<accession>A0A6A5TLD0</accession>
<feature type="compositionally biased region" description="Low complexity" evidence="1">
    <location>
        <begin position="8"/>
        <end position="21"/>
    </location>
</feature>
<keyword evidence="3" id="KW-1185">Reference proteome</keyword>
<dbReference type="OrthoDB" id="3924768at2759"/>
<protein>
    <submittedName>
        <fullName evidence="2">Uncharacterized protein</fullName>
    </submittedName>
</protein>
<feature type="region of interest" description="Disordered" evidence="1">
    <location>
        <begin position="1"/>
        <end position="21"/>
    </location>
</feature>
<dbReference type="Proteomes" id="UP000800035">
    <property type="component" value="Unassembled WGS sequence"/>
</dbReference>
<evidence type="ECO:0000313" key="2">
    <source>
        <dbReference type="EMBL" id="KAF1952522.1"/>
    </source>
</evidence>
<organism evidence="2 3">
    <name type="scientific">Byssothecium circinans</name>
    <dbReference type="NCBI Taxonomy" id="147558"/>
    <lineage>
        <taxon>Eukaryota</taxon>
        <taxon>Fungi</taxon>
        <taxon>Dikarya</taxon>
        <taxon>Ascomycota</taxon>
        <taxon>Pezizomycotina</taxon>
        <taxon>Dothideomycetes</taxon>
        <taxon>Pleosporomycetidae</taxon>
        <taxon>Pleosporales</taxon>
        <taxon>Massarineae</taxon>
        <taxon>Massarinaceae</taxon>
        <taxon>Byssothecium</taxon>
    </lineage>
</organism>
<dbReference type="AlphaFoldDB" id="A0A6A5TLD0"/>
<name>A0A6A5TLD0_9PLEO</name>
<gene>
    <name evidence="2" type="ORF">CC80DRAFT_596606</name>
</gene>
<dbReference type="EMBL" id="ML977010">
    <property type="protein sequence ID" value="KAF1952522.1"/>
    <property type="molecule type" value="Genomic_DNA"/>
</dbReference>
<evidence type="ECO:0000256" key="1">
    <source>
        <dbReference type="SAM" id="MobiDB-lite"/>
    </source>
</evidence>
<proteinExistence type="predicted"/>
<sequence>MANNAIHNVNGGNPNSNNSQLQITRLPLAPPFPPEPNTPRTTYHIYPHKDCHKRITRALSLQKESRFSTAKREVKKSQQAAREKGILVDEEDGDRDAFYLHTPYLAFHSPPQVLYAGKNKQEGIPKVLIHGSGPWTTYKLQYGDALGEEGVVDRRGVVGWKHNGGSKQDLKVGDTKLKGYKVRSFRFWGENGKAWVRKVNADRKAGIGPDPDHHHELEEGAERKDPAKADGAVYLKWESPFSWHTRQYHFRYADVDFYWKGTGAVKKNKWCGFWAGYSHLKLIAKQHDKEHCLAIYGSSVLGQKSGKLELFDEAILGLYKELGVVDPEVLLERSQGETMQMVKESVLYYIIVATALCMINAEREKRKVLCELLDAAGEGG</sequence>
<evidence type="ECO:0000313" key="3">
    <source>
        <dbReference type="Proteomes" id="UP000800035"/>
    </source>
</evidence>
<reference evidence="2" key="1">
    <citation type="journal article" date="2020" name="Stud. Mycol.">
        <title>101 Dothideomycetes genomes: a test case for predicting lifestyles and emergence of pathogens.</title>
        <authorList>
            <person name="Haridas S."/>
            <person name="Albert R."/>
            <person name="Binder M."/>
            <person name="Bloem J."/>
            <person name="Labutti K."/>
            <person name="Salamov A."/>
            <person name="Andreopoulos B."/>
            <person name="Baker S."/>
            <person name="Barry K."/>
            <person name="Bills G."/>
            <person name="Bluhm B."/>
            <person name="Cannon C."/>
            <person name="Castanera R."/>
            <person name="Culley D."/>
            <person name="Daum C."/>
            <person name="Ezra D."/>
            <person name="Gonzalez J."/>
            <person name="Henrissat B."/>
            <person name="Kuo A."/>
            <person name="Liang C."/>
            <person name="Lipzen A."/>
            <person name="Lutzoni F."/>
            <person name="Magnuson J."/>
            <person name="Mondo S."/>
            <person name="Nolan M."/>
            <person name="Ohm R."/>
            <person name="Pangilinan J."/>
            <person name="Park H.-J."/>
            <person name="Ramirez L."/>
            <person name="Alfaro M."/>
            <person name="Sun H."/>
            <person name="Tritt A."/>
            <person name="Yoshinaga Y."/>
            <person name="Zwiers L.-H."/>
            <person name="Turgeon B."/>
            <person name="Goodwin S."/>
            <person name="Spatafora J."/>
            <person name="Crous P."/>
            <person name="Grigoriev I."/>
        </authorList>
    </citation>
    <scope>NUCLEOTIDE SEQUENCE</scope>
    <source>
        <strain evidence="2">CBS 675.92</strain>
    </source>
</reference>